<dbReference type="EMBL" id="LGRX02030531">
    <property type="protein sequence ID" value="KAK3245563.1"/>
    <property type="molecule type" value="Genomic_DNA"/>
</dbReference>
<organism evidence="2 3">
    <name type="scientific">Cymbomonas tetramitiformis</name>
    <dbReference type="NCBI Taxonomy" id="36881"/>
    <lineage>
        <taxon>Eukaryota</taxon>
        <taxon>Viridiplantae</taxon>
        <taxon>Chlorophyta</taxon>
        <taxon>Pyramimonadophyceae</taxon>
        <taxon>Pyramimonadales</taxon>
        <taxon>Pyramimonadaceae</taxon>
        <taxon>Cymbomonas</taxon>
    </lineage>
</organism>
<sequence length="135" mass="14641">VVRRLKSPTSGRQYALVHCWPVTGRTHQIRVHMESLGHPLVGDVTYGGPRAKKEIKNELCTRVWLHCEFQKVFDAAGQPLQGACPIPEELQAVVDTLDDLTVDVTSPQSGSLSPNVGSNDNDGVLCDTFTGCSLA</sequence>
<keyword evidence="3" id="KW-1185">Reference proteome</keyword>
<evidence type="ECO:0000256" key="1">
    <source>
        <dbReference type="ARBA" id="ARBA00010876"/>
    </source>
</evidence>
<dbReference type="SUPFAM" id="SSF55120">
    <property type="entry name" value="Pseudouridine synthase"/>
    <property type="match status" value="1"/>
</dbReference>
<dbReference type="PANTHER" id="PTHR21600">
    <property type="entry name" value="MITOCHONDRIAL RNA PSEUDOURIDINE SYNTHASE"/>
    <property type="match status" value="1"/>
</dbReference>
<protein>
    <recommendedName>
        <fullName evidence="4">Pseudouridine synthase RsuA/RluA-like domain-containing protein</fullName>
    </recommendedName>
</protein>
<evidence type="ECO:0000313" key="3">
    <source>
        <dbReference type="Proteomes" id="UP001190700"/>
    </source>
</evidence>
<dbReference type="Gene3D" id="3.30.2350.10">
    <property type="entry name" value="Pseudouridine synthase"/>
    <property type="match status" value="1"/>
</dbReference>
<dbReference type="Proteomes" id="UP001190700">
    <property type="component" value="Unassembled WGS sequence"/>
</dbReference>
<dbReference type="GO" id="GO:0003723">
    <property type="term" value="F:RNA binding"/>
    <property type="evidence" value="ECO:0007669"/>
    <property type="project" value="InterPro"/>
</dbReference>
<name>A0AAE0BZC2_9CHLO</name>
<dbReference type="InterPro" id="IPR020103">
    <property type="entry name" value="PsdUridine_synth_cat_dom_sf"/>
</dbReference>
<evidence type="ECO:0000313" key="2">
    <source>
        <dbReference type="EMBL" id="KAK3245563.1"/>
    </source>
</evidence>
<dbReference type="GO" id="GO:0009982">
    <property type="term" value="F:pseudouridine synthase activity"/>
    <property type="evidence" value="ECO:0007669"/>
    <property type="project" value="InterPro"/>
</dbReference>
<gene>
    <name evidence="2" type="ORF">CYMTET_44873</name>
</gene>
<evidence type="ECO:0008006" key="4">
    <source>
        <dbReference type="Google" id="ProtNLM"/>
    </source>
</evidence>
<dbReference type="InterPro" id="IPR050188">
    <property type="entry name" value="RluA_PseudoU_synthase"/>
</dbReference>
<comment type="similarity">
    <text evidence="1">Belongs to the pseudouridine synthase RluA family.</text>
</comment>
<dbReference type="AlphaFoldDB" id="A0AAE0BZC2"/>
<accession>A0AAE0BZC2</accession>
<dbReference type="GO" id="GO:0000455">
    <property type="term" value="P:enzyme-directed rRNA pseudouridine synthesis"/>
    <property type="evidence" value="ECO:0007669"/>
    <property type="project" value="TreeGrafter"/>
</dbReference>
<proteinExistence type="inferred from homology"/>
<reference evidence="2 3" key="1">
    <citation type="journal article" date="2015" name="Genome Biol. Evol.">
        <title>Comparative Genomics of a Bacterivorous Green Alga Reveals Evolutionary Causalities and Consequences of Phago-Mixotrophic Mode of Nutrition.</title>
        <authorList>
            <person name="Burns J.A."/>
            <person name="Paasch A."/>
            <person name="Narechania A."/>
            <person name="Kim E."/>
        </authorList>
    </citation>
    <scope>NUCLEOTIDE SEQUENCE [LARGE SCALE GENOMIC DNA]</scope>
    <source>
        <strain evidence="2 3">PLY_AMNH</strain>
    </source>
</reference>
<feature type="non-terminal residue" evidence="2">
    <location>
        <position position="1"/>
    </location>
</feature>
<dbReference type="PANTHER" id="PTHR21600:SF87">
    <property type="entry name" value="RNA PSEUDOURIDYLATE SYNTHASE DOMAIN-CONTAINING PROTEIN 1"/>
    <property type="match status" value="1"/>
</dbReference>
<comment type="caution">
    <text evidence="2">The sequence shown here is derived from an EMBL/GenBank/DDBJ whole genome shotgun (WGS) entry which is preliminary data.</text>
</comment>